<dbReference type="AlphaFoldDB" id="A0AAD5X0N7"/>
<feature type="compositionally biased region" description="Acidic residues" evidence="1">
    <location>
        <begin position="109"/>
        <end position="132"/>
    </location>
</feature>
<gene>
    <name evidence="2" type="ORF">HK097_003332</name>
</gene>
<name>A0AAD5X0N7_9FUNG</name>
<dbReference type="EMBL" id="JADGJD010001780">
    <property type="protein sequence ID" value="KAJ3037949.1"/>
    <property type="molecule type" value="Genomic_DNA"/>
</dbReference>
<organism evidence="2 3">
    <name type="scientific">Rhizophlyctis rosea</name>
    <dbReference type="NCBI Taxonomy" id="64517"/>
    <lineage>
        <taxon>Eukaryota</taxon>
        <taxon>Fungi</taxon>
        <taxon>Fungi incertae sedis</taxon>
        <taxon>Chytridiomycota</taxon>
        <taxon>Chytridiomycota incertae sedis</taxon>
        <taxon>Chytridiomycetes</taxon>
        <taxon>Rhizophlyctidales</taxon>
        <taxon>Rhizophlyctidaceae</taxon>
        <taxon>Rhizophlyctis</taxon>
    </lineage>
</organism>
<reference evidence="2" key="1">
    <citation type="submission" date="2020-05" db="EMBL/GenBank/DDBJ databases">
        <title>Phylogenomic resolution of chytrid fungi.</title>
        <authorList>
            <person name="Stajich J.E."/>
            <person name="Amses K."/>
            <person name="Simmons R."/>
            <person name="Seto K."/>
            <person name="Myers J."/>
            <person name="Bonds A."/>
            <person name="Quandt C.A."/>
            <person name="Barry K."/>
            <person name="Liu P."/>
            <person name="Grigoriev I."/>
            <person name="Longcore J.E."/>
            <person name="James T.Y."/>
        </authorList>
    </citation>
    <scope>NUCLEOTIDE SEQUENCE</scope>
    <source>
        <strain evidence="2">JEL0318</strain>
    </source>
</reference>
<evidence type="ECO:0000256" key="1">
    <source>
        <dbReference type="SAM" id="MobiDB-lite"/>
    </source>
</evidence>
<keyword evidence="3" id="KW-1185">Reference proteome</keyword>
<accession>A0AAD5X0N7</accession>
<feature type="region of interest" description="Disordered" evidence="1">
    <location>
        <begin position="104"/>
        <end position="132"/>
    </location>
</feature>
<sequence>MEGLENVLTGLRINDGANETNDSSQRRSAAPNAGRSLLSKPALLKPEARIKVMSLEESIAIEQDRKRRLHETKMREAERSFALSAQTESVTLVSAVTVGADMYRMHISEDEDSDESDDQDDYDSDDEYYDDG</sequence>
<feature type="region of interest" description="Disordered" evidence="1">
    <location>
        <begin position="1"/>
        <end position="40"/>
    </location>
</feature>
<feature type="compositionally biased region" description="Polar residues" evidence="1">
    <location>
        <begin position="17"/>
        <end position="27"/>
    </location>
</feature>
<proteinExistence type="predicted"/>
<protein>
    <submittedName>
        <fullName evidence="2">Uncharacterized protein</fullName>
    </submittedName>
</protein>
<evidence type="ECO:0000313" key="2">
    <source>
        <dbReference type="EMBL" id="KAJ3037949.1"/>
    </source>
</evidence>
<comment type="caution">
    <text evidence="2">The sequence shown here is derived from an EMBL/GenBank/DDBJ whole genome shotgun (WGS) entry which is preliminary data.</text>
</comment>
<dbReference type="Proteomes" id="UP001212841">
    <property type="component" value="Unassembled WGS sequence"/>
</dbReference>
<evidence type="ECO:0000313" key="3">
    <source>
        <dbReference type="Proteomes" id="UP001212841"/>
    </source>
</evidence>